<dbReference type="AlphaFoldDB" id="K0R5L4"/>
<dbReference type="Proteomes" id="UP000266841">
    <property type="component" value="Unassembled WGS sequence"/>
</dbReference>
<gene>
    <name evidence="2" type="ORF">THAOC_34174</name>
</gene>
<dbReference type="EMBL" id="AGNL01047322">
    <property type="protein sequence ID" value="EJK47129.1"/>
    <property type="molecule type" value="Genomic_DNA"/>
</dbReference>
<keyword evidence="3" id="KW-1185">Reference proteome</keyword>
<feature type="region of interest" description="Disordered" evidence="1">
    <location>
        <begin position="1"/>
        <end position="28"/>
    </location>
</feature>
<evidence type="ECO:0000313" key="3">
    <source>
        <dbReference type="Proteomes" id="UP000266841"/>
    </source>
</evidence>
<proteinExistence type="predicted"/>
<evidence type="ECO:0000313" key="2">
    <source>
        <dbReference type="EMBL" id="EJK47129.1"/>
    </source>
</evidence>
<feature type="non-terminal residue" evidence="2">
    <location>
        <position position="1"/>
    </location>
</feature>
<sequence>GGGSGDEGMPAAVRRRGAAGAARPGDGEGLAVLTVRAVPTSSPGANAAERHRAHGAMAGITINRTTAIDRMALAQPRAGISDLMWQSQVGGDDGVRMTHYIGLPLLFYPRPTRDQAQCTNQVVPQDTSSPQHDLIII</sequence>
<evidence type="ECO:0000256" key="1">
    <source>
        <dbReference type="SAM" id="MobiDB-lite"/>
    </source>
</evidence>
<protein>
    <submittedName>
        <fullName evidence="2">Uncharacterized protein</fullName>
    </submittedName>
</protein>
<feature type="compositionally biased region" description="Low complexity" evidence="1">
    <location>
        <begin position="8"/>
        <end position="24"/>
    </location>
</feature>
<accession>K0R5L4</accession>
<reference evidence="2 3" key="1">
    <citation type="journal article" date="2012" name="Genome Biol.">
        <title>Genome and low-iron response of an oceanic diatom adapted to chronic iron limitation.</title>
        <authorList>
            <person name="Lommer M."/>
            <person name="Specht M."/>
            <person name="Roy A.S."/>
            <person name="Kraemer L."/>
            <person name="Andreson R."/>
            <person name="Gutowska M.A."/>
            <person name="Wolf J."/>
            <person name="Bergner S.V."/>
            <person name="Schilhabel M.B."/>
            <person name="Klostermeier U.C."/>
            <person name="Beiko R.G."/>
            <person name="Rosenstiel P."/>
            <person name="Hippler M."/>
            <person name="Laroche J."/>
        </authorList>
    </citation>
    <scope>NUCLEOTIDE SEQUENCE [LARGE SCALE GENOMIC DNA]</scope>
    <source>
        <strain evidence="2 3">CCMP1005</strain>
    </source>
</reference>
<comment type="caution">
    <text evidence="2">The sequence shown here is derived from an EMBL/GenBank/DDBJ whole genome shotgun (WGS) entry which is preliminary data.</text>
</comment>
<name>K0R5L4_THAOC</name>
<organism evidence="2 3">
    <name type="scientific">Thalassiosira oceanica</name>
    <name type="common">Marine diatom</name>
    <dbReference type="NCBI Taxonomy" id="159749"/>
    <lineage>
        <taxon>Eukaryota</taxon>
        <taxon>Sar</taxon>
        <taxon>Stramenopiles</taxon>
        <taxon>Ochrophyta</taxon>
        <taxon>Bacillariophyta</taxon>
        <taxon>Coscinodiscophyceae</taxon>
        <taxon>Thalassiosirophycidae</taxon>
        <taxon>Thalassiosirales</taxon>
        <taxon>Thalassiosiraceae</taxon>
        <taxon>Thalassiosira</taxon>
    </lineage>
</organism>